<protein>
    <submittedName>
        <fullName evidence="1">Uncharacterized protein</fullName>
    </submittedName>
</protein>
<evidence type="ECO:0000313" key="2">
    <source>
        <dbReference type="Proteomes" id="UP000235965"/>
    </source>
</evidence>
<dbReference type="AlphaFoldDB" id="A0A2J7RBA3"/>
<dbReference type="InParanoid" id="A0A2J7RBA3"/>
<comment type="caution">
    <text evidence="1">The sequence shown here is derived from an EMBL/GenBank/DDBJ whole genome shotgun (WGS) entry which is preliminary data.</text>
</comment>
<sequence length="95" mass="10983">MTVRPVTQRRTDGATHAAARKQIRNVTYVSSVRYHEAQRGRRTCFQSGRSTHILTALTLMEQGSSHTYHSNFDKLSHDKLQWLITQRLKQKATCK</sequence>
<proteinExistence type="predicted"/>
<gene>
    <name evidence="1" type="ORF">B7P43_G15317</name>
</gene>
<evidence type="ECO:0000313" key="1">
    <source>
        <dbReference type="EMBL" id="PNF38117.1"/>
    </source>
</evidence>
<keyword evidence="2" id="KW-1185">Reference proteome</keyword>
<dbReference type="Proteomes" id="UP000235965">
    <property type="component" value="Unassembled WGS sequence"/>
</dbReference>
<dbReference type="EMBL" id="NEVH01005919">
    <property type="protein sequence ID" value="PNF38117.1"/>
    <property type="molecule type" value="Genomic_DNA"/>
</dbReference>
<name>A0A2J7RBA3_9NEOP</name>
<organism evidence="1 2">
    <name type="scientific">Cryptotermes secundus</name>
    <dbReference type="NCBI Taxonomy" id="105785"/>
    <lineage>
        <taxon>Eukaryota</taxon>
        <taxon>Metazoa</taxon>
        <taxon>Ecdysozoa</taxon>
        <taxon>Arthropoda</taxon>
        <taxon>Hexapoda</taxon>
        <taxon>Insecta</taxon>
        <taxon>Pterygota</taxon>
        <taxon>Neoptera</taxon>
        <taxon>Polyneoptera</taxon>
        <taxon>Dictyoptera</taxon>
        <taxon>Blattodea</taxon>
        <taxon>Blattoidea</taxon>
        <taxon>Termitoidae</taxon>
        <taxon>Kalotermitidae</taxon>
        <taxon>Cryptotermitinae</taxon>
        <taxon>Cryptotermes</taxon>
    </lineage>
</organism>
<reference evidence="1 2" key="1">
    <citation type="submission" date="2017-12" db="EMBL/GenBank/DDBJ databases">
        <title>Hemimetabolous genomes reveal molecular basis of termite eusociality.</title>
        <authorList>
            <person name="Harrison M.C."/>
            <person name="Jongepier E."/>
            <person name="Robertson H.M."/>
            <person name="Arning N."/>
            <person name="Bitard-Feildel T."/>
            <person name="Chao H."/>
            <person name="Childers C.P."/>
            <person name="Dinh H."/>
            <person name="Doddapaneni H."/>
            <person name="Dugan S."/>
            <person name="Gowin J."/>
            <person name="Greiner C."/>
            <person name="Han Y."/>
            <person name="Hu H."/>
            <person name="Hughes D.S.T."/>
            <person name="Huylmans A.-K."/>
            <person name="Kemena C."/>
            <person name="Kremer L.P.M."/>
            <person name="Lee S.L."/>
            <person name="Lopez-Ezquerra A."/>
            <person name="Mallet L."/>
            <person name="Monroy-Kuhn J.M."/>
            <person name="Moser A."/>
            <person name="Murali S.C."/>
            <person name="Muzny D.M."/>
            <person name="Otani S."/>
            <person name="Piulachs M.-D."/>
            <person name="Poelchau M."/>
            <person name="Qu J."/>
            <person name="Schaub F."/>
            <person name="Wada-Katsumata A."/>
            <person name="Worley K.C."/>
            <person name="Xie Q."/>
            <person name="Ylla G."/>
            <person name="Poulsen M."/>
            <person name="Gibbs R.A."/>
            <person name="Schal C."/>
            <person name="Richards S."/>
            <person name="Belles X."/>
            <person name="Korb J."/>
            <person name="Bornberg-Bauer E."/>
        </authorList>
    </citation>
    <scope>NUCLEOTIDE SEQUENCE [LARGE SCALE GENOMIC DNA]</scope>
    <source>
        <tissue evidence="1">Whole body</tissue>
    </source>
</reference>
<accession>A0A2J7RBA3</accession>